<feature type="domain" description="Shedu protein SduA C-terminal" evidence="1">
    <location>
        <begin position="121"/>
        <end position="266"/>
    </location>
</feature>
<dbReference type="InterPro" id="IPR025359">
    <property type="entry name" value="SduA_C"/>
</dbReference>
<dbReference type="Pfam" id="PF14082">
    <property type="entry name" value="SduA_C"/>
    <property type="match status" value="1"/>
</dbReference>
<dbReference type="RefSeq" id="WP_117488555.1">
    <property type="nucleotide sequence ID" value="NZ_QVIG01000001.1"/>
</dbReference>
<dbReference type="AlphaFoldDB" id="A0A372ZYD0"/>
<dbReference type="EMBL" id="QVIG01000001">
    <property type="protein sequence ID" value="RGD60442.1"/>
    <property type="molecule type" value="Genomic_DNA"/>
</dbReference>
<evidence type="ECO:0000259" key="1">
    <source>
        <dbReference type="Pfam" id="PF14082"/>
    </source>
</evidence>
<accession>A0A372ZYD0</accession>
<keyword evidence="3" id="KW-1185">Reference proteome</keyword>
<reference evidence="2 3" key="1">
    <citation type="submission" date="2018-08" db="EMBL/GenBank/DDBJ databases">
        <title>Diversity &amp; Physiological Properties of Lignin-Decomposing Actinobacteria from Soil.</title>
        <authorList>
            <person name="Roh S.G."/>
            <person name="Kim S.B."/>
        </authorList>
    </citation>
    <scope>NUCLEOTIDE SEQUENCE [LARGE SCALE GENOMIC DNA]</scope>
    <source>
        <strain evidence="2 3">MMS17-GH009</strain>
    </source>
</reference>
<name>A0A372ZYD0_9ACTN</name>
<dbReference type="Proteomes" id="UP000263377">
    <property type="component" value="Unassembled WGS sequence"/>
</dbReference>
<evidence type="ECO:0000313" key="3">
    <source>
        <dbReference type="Proteomes" id="UP000263377"/>
    </source>
</evidence>
<gene>
    <name evidence="2" type="ORF">DR950_24030</name>
</gene>
<evidence type="ECO:0000313" key="2">
    <source>
        <dbReference type="EMBL" id="RGD60442.1"/>
    </source>
</evidence>
<protein>
    <submittedName>
        <fullName evidence="2">DUF4263 domain-containing protein</fullName>
    </submittedName>
</protein>
<proteinExistence type="predicted"/>
<sequence>MWKILLLEPARPGDPHVVLDTYSEPLVIDWVDRMVRDAYQEPTVDLLSTTAVSDPADATIAISLVGGRLRIASLHVDGSVQLASGPNTAHDLLNIGTSVTPSLASLTRQLEDLINDPLVCEADLQRFFEQNPEFLLNDTYETVVPQLVLPLSDGRSLRPDFALAPSNPADLCDLLDLKLPSHSLLAGIASRVHLSAKVMDAVGQMRTYQNYFNDEHRREAVHQMYGLHFFRPRMIVVIGQRKAVDPVQLRAAESDVPGLTLVAYDDILERARHRIRRRQLSGGRR</sequence>
<organism evidence="2 3">
    <name type="scientific">Kitasatospora xanthocidica</name>
    <dbReference type="NCBI Taxonomy" id="83382"/>
    <lineage>
        <taxon>Bacteria</taxon>
        <taxon>Bacillati</taxon>
        <taxon>Actinomycetota</taxon>
        <taxon>Actinomycetes</taxon>
        <taxon>Kitasatosporales</taxon>
        <taxon>Streptomycetaceae</taxon>
        <taxon>Kitasatospora</taxon>
    </lineage>
</organism>
<comment type="caution">
    <text evidence="2">The sequence shown here is derived from an EMBL/GenBank/DDBJ whole genome shotgun (WGS) entry which is preliminary data.</text>
</comment>